<comment type="caution">
    <text evidence="7">The sequence shown here is derived from an EMBL/GenBank/DDBJ whole genome shotgun (WGS) entry which is preliminary data.</text>
</comment>
<organism evidence="7 8">
    <name type="scientific">Gemmobacter aquaticus</name>
    <dbReference type="NCBI Taxonomy" id="490185"/>
    <lineage>
        <taxon>Bacteria</taxon>
        <taxon>Pseudomonadati</taxon>
        <taxon>Pseudomonadota</taxon>
        <taxon>Alphaproteobacteria</taxon>
        <taxon>Rhodobacterales</taxon>
        <taxon>Paracoccaceae</taxon>
        <taxon>Gemmobacter</taxon>
    </lineage>
</organism>
<keyword evidence="8" id="KW-1185">Reference proteome</keyword>
<dbReference type="Pfam" id="PF00535">
    <property type="entry name" value="Glycos_transf_2"/>
    <property type="match status" value="1"/>
</dbReference>
<evidence type="ECO:0000256" key="2">
    <source>
        <dbReference type="ARBA" id="ARBA00006739"/>
    </source>
</evidence>
<accession>A0A917YMJ8</accession>
<evidence type="ECO:0000313" key="7">
    <source>
        <dbReference type="EMBL" id="GGO36211.1"/>
    </source>
</evidence>
<dbReference type="RefSeq" id="WP_146287683.1">
    <property type="nucleotide sequence ID" value="NZ_BMLP01000007.1"/>
</dbReference>
<dbReference type="AlphaFoldDB" id="A0A917YMJ8"/>
<evidence type="ECO:0000256" key="4">
    <source>
        <dbReference type="ARBA" id="ARBA00022679"/>
    </source>
</evidence>
<evidence type="ECO:0000256" key="3">
    <source>
        <dbReference type="ARBA" id="ARBA00022676"/>
    </source>
</evidence>
<gene>
    <name evidence="7" type="ORF">GCM10010991_29800</name>
</gene>
<dbReference type="Proteomes" id="UP000598196">
    <property type="component" value="Unassembled WGS sequence"/>
</dbReference>
<dbReference type="InterPro" id="IPR050256">
    <property type="entry name" value="Glycosyltransferase_2"/>
</dbReference>
<keyword evidence="4 7" id="KW-0808">Transferase</keyword>
<reference evidence="7 8" key="1">
    <citation type="journal article" date="2014" name="Int. J. Syst. Evol. Microbiol.">
        <title>Complete genome sequence of Corynebacterium casei LMG S-19264T (=DSM 44701T), isolated from a smear-ripened cheese.</title>
        <authorList>
            <consortium name="US DOE Joint Genome Institute (JGI-PGF)"/>
            <person name="Walter F."/>
            <person name="Albersmeier A."/>
            <person name="Kalinowski J."/>
            <person name="Ruckert C."/>
        </authorList>
    </citation>
    <scope>NUCLEOTIDE SEQUENCE [LARGE SCALE GENOMIC DNA]</scope>
    <source>
        <strain evidence="7 8">CGMCC 1.7029</strain>
    </source>
</reference>
<dbReference type="PANTHER" id="PTHR48090:SF10">
    <property type="entry name" value="GLUCOSYL-3-PHOSPHOGLYCERATE SYNTHASE"/>
    <property type="match status" value="1"/>
</dbReference>
<keyword evidence="5" id="KW-0460">Magnesium</keyword>
<dbReference type="InterPro" id="IPR029044">
    <property type="entry name" value="Nucleotide-diphossugar_trans"/>
</dbReference>
<dbReference type="Gene3D" id="3.90.550.10">
    <property type="entry name" value="Spore Coat Polysaccharide Biosynthesis Protein SpsA, Chain A"/>
    <property type="match status" value="1"/>
</dbReference>
<dbReference type="SUPFAM" id="SSF53448">
    <property type="entry name" value="Nucleotide-diphospho-sugar transferases"/>
    <property type="match status" value="1"/>
</dbReference>
<dbReference type="PANTHER" id="PTHR48090">
    <property type="entry name" value="UNDECAPRENYL-PHOSPHATE 4-DEOXY-4-FORMAMIDO-L-ARABINOSE TRANSFERASE-RELATED"/>
    <property type="match status" value="1"/>
</dbReference>
<proteinExistence type="inferred from homology"/>
<keyword evidence="3" id="KW-0328">Glycosyltransferase</keyword>
<dbReference type="CDD" id="cd04179">
    <property type="entry name" value="DPM_DPG-synthase_like"/>
    <property type="match status" value="1"/>
</dbReference>
<dbReference type="InterPro" id="IPR001173">
    <property type="entry name" value="Glyco_trans_2-like"/>
</dbReference>
<dbReference type="EMBL" id="BMLP01000007">
    <property type="protein sequence ID" value="GGO36211.1"/>
    <property type="molecule type" value="Genomic_DNA"/>
</dbReference>
<evidence type="ECO:0000313" key="8">
    <source>
        <dbReference type="Proteomes" id="UP000598196"/>
    </source>
</evidence>
<comment type="cofactor">
    <cofactor evidence="1">
        <name>Mg(2+)</name>
        <dbReference type="ChEBI" id="CHEBI:18420"/>
    </cofactor>
</comment>
<comment type="similarity">
    <text evidence="2">Belongs to the glycosyltransferase 2 family.</text>
</comment>
<evidence type="ECO:0000259" key="6">
    <source>
        <dbReference type="Pfam" id="PF00535"/>
    </source>
</evidence>
<protein>
    <submittedName>
        <fullName evidence="7">Glycosyl transferase</fullName>
    </submittedName>
</protein>
<feature type="domain" description="Glycosyltransferase 2-like" evidence="6">
    <location>
        <begin position="5"/>
        <end position="117"/>
    </location>
</feature>
<name>A0A917YMJ8_9RHOB</name>
<evidence type="ECO:0000256" key="1">
    <source>
        <dbReference type="ARBA" id="ARBA00001946"/>
    </source>
</evidence>
<evidence type="ECO:0000256" key="5">
    <source>
        <dbReference type="ARBA" id="ARBA00022842"/>
    </source>
</evidence>
<dbReference type="GO" id="GO:0016757">
    <property type="term" value="F:glycosyltransferase activity"/>
    <property type="evidence" value="ECO:0007669"/>
    <property type="project" value="UniProtKB-KW"/>
</dbReference>
<sequence>MTRISCIIPAWNEATRIGAVLSVALDHPMIDEVIVVDDASIDDTAAVVGAFPAARLIRQPMNAGKTRAVATGVAAARGDHVLLLDADLQGLTPDAITALVMPVVRKKADTTISLRGNAPAPWRAIGLDYISGERVVPKGLLAGLEPQARFGLEVAMNQRILAQRLRLTIVRWPAVRSPLKAEKMGLWRGLRADAGMMRDIFRTIGPTTAAAQILGMRRLARQG</sequence>
<dbReference type="OrthoDB" id="9815923at2"/>